<protein>
    <recommendedName>
        <fullName evidence="10">RNA polymerase subunit sigma-24</fullName>
    </recommendedName>
</protein>
<feature type="domain" description="RNA polymerase sigma factor 70 region 4 type 2" evidence="7">
    <location>
        <begin position="124"/>
        <end position="174"/>
    </location>
</feature>
<dbReference type="InterPro" id="IPR039425">
    <property type="entry name" value="RNA_pol_sigma-70-like"/>
</dbReference>
<comment type="similarity">
    <text evidence="1">Belongs to the sigma-70 factor family. ECF subfamily.</text>
</comment>
<dbReference type="EMBL" id="MFKF01000100">
    <property type="protein sequence ID" value="OGG54604.1"/>
    <property type="molecule type" value="Genomic_DNA"/>
</dbReference>
<organism evidence="8 9">
    <name type="scientific">Handelsmanbacteria sp. (strain RIFCSPLOWO2_12_FULL_64_10)</name>
    <dbReference type="NCBI Taxonomy" id="1817868"/>
    <lineage>
        <taxon>Bacteria</taxon>
        <taxon>Candidatus Handelsmaniibacteriota</taxon>
    </lineage>
</organism>
<dbReference type="GO" id="GO:0016987">
    <property type="term" value="F:sigma factor activity"/>
    <property type="evidence" value="ECO:0007669"/>
    <property type="project" value="UniProtKB-KW"/>
</dbReference>
<dbReference type="SUPFAM" id="SSF88659">
    <property type="entry name" value="Sigma3 and sigma4 domains of RNA polymerase sigma factors"/>
    <property type="match status" value="1"/>
</dbReference>
<dbReference type="InterPro" id="IPR013324">
    <property type="entry name" value="RNA_pol_sigma_r3/r4-like"/>
</dbReference>
<dbReference type="Gene3D" id="1.10.1740.10">
    <property type="match status" value="1"/>
</dbReference>
<keyword evidence="4" id="KW-0238">DNA-binding</keyword>
<evidence type="ECO:0000256" key="3">
    <source>
        <dbReference type="ARBA" id="ARBA00023082"/>
    </source>
</evidence>
<dbReference type="GO" id="GO:0003677">
    <property type="term" value="F:DNA binding"/>
    <property type="evidence" value="ECO:0007669"/>
    <property type="project" value="UniProtKB-KW"/>
</dbReference>
<dbReference type="InterPro" id="IPR013325">
    <property type="entry name" value="RNA_pol_sigma_r2"/>
</dbReference>
<evidence type="ECO:0000256" key="2">
    <source>
        <dbReference type="ARBA" id="ARBA00023015"/>
    </source>
</evidence>
<dbReference type="Proteomes" id="UP000178606">
    <property type="component" value="Unassembled WGS sequence"/>
</dbReference>
<dbReference type="Pfam" id="PF08281">
    <property type="entry name" value="Sigma70_r4_2"/>
    <property type="match status" value="1"/>
</dbReference>
<keyword evidence="3" id="KW-0731">Sigma factor</keyword>
<sequence>MLLDYEQDRVLVQRAARSDRDALRQIVERHQDRVYRLAYRLVGDVEVARDITQEVFLKAFENLGCVQKGRALSQWLRQITVHLIRDRWRTRKEEVHFDEENPRLPLSKHDPAREAEAREIGEHIQAALIALPHACREVFLLRYVEEIPYEEISETLGISVTAAKVTAHRARKMLRGLLREYDEGAEG</sequence>
<dbReference type="GO" id="GO:0006352">
    <property type="term" value="P:DNA-templated transcription initiation"/>
    <property type="evidence" value="ECO:0007669"/>
    <property type="project" value="InterPro"/>
</dbReference>
<dbReference type="InterPro" id="IPR036388">
    <property type="entry name" value="WH-like_DNA-bd_sf"/>
</dbReference>
<keyword evidence="5" id="KW-0804">Transcription</keyword>
<dbReference type="InterPro" id="IPR007627">
    <property type="entry name" value="RNA_pol_sigma70_r2"/>
</dbReference>
<evidence type="ECO:0000256" key="5">
    <source>
        <dbReference type="ARBA" id="ARBA00023163"/>
    </source>
</evidence>
<dbReference type="AlphaFoldDB" id="A0A1F6CZJ6"/>
<reference evidence="8 9" key="1">
    <citation type="journal article" date="2016" name="Nat. Commun.">
        <title>Thousands of microbial genomes shed light on interconnected biogeochemical processes in an aquifer system.</title>
        <authorList>
            <person name="Anantharaman K."/>
            <person name="Brown C.T."/>
            <person name="Hug L.A."/>
            <person name="Sharon I."/>
            <person name="Castelle C.J."/>
            <person name="Probst A.J."/>
            <person name="Thomas B.C."/>
            <person name="Singh A."/>
            <person name="Wilkins M.J."/>
            <person name="Karaoz U."/>
            <person name="Brodie E.L."/>
            <person name="Williams K.H."/>
            <person name="Hubbard S.S."/>
            <person name="Banfield J.F."/>
        </authorList>
    </citation>
    <scope>NUCLEOTIDE SEQUENCE [LARGE SCALE GENOMIC DNA]</scope>
    <source>
        <strain evidence="9">RIFCSPLOWO2_12_FULL_64_10</strain>
    </source>
</reference>
<evidence type="ECO:0000259" key="7">
    <source>
        <dbReference type="Pfam" id="PF08281"/>
    </source>
</evidence>
<dbReference type="CDD" id="cd06171">
    <property type="entry name" value="Sigma70_r4"/>
    <property type="match status" value="1"/>
</dbReference>
<dbReference type="Pfam" id="PF04542">
    <property type="entry name" value="Sigma70_r2"/>
    <property type="match status" value="1"/>
</dbReference>
<evidence type="ECO:0000313" key="9">
    <source>
        <dbReference type="Proteomes" id="UP000178606"/>
    </source>
</evidence>
<evidence type="ECO:0000256" key="1">
    <source>
        <dbReference type="ARBA" id="ARBA00010641"/>
    </source>
</evidence>
<evidence type="ECO:0000256" key="4">
    <source>
        <dbReference type="ARBA" id="ARBA00023125"/>
    </source>
</evidence>
<proteinExistence type="inferred from homology"/>
<dbReference type="Gene3D" id="1.10.10.10">
    <property type="entry name" value="Winged helix-like DNA-binding domain superfamily/Winged helix DNA-binding domain"/>
    <property type="match status" value="1"/>
</dbReference>
<name>A0A1F6CZJ6_HANXR</name>
<feature type="domain" description="RNA polymerase sigma-70 region 2" evidence="6">
    <location>
        <begin position="26"/>
        <end position="92"/>
    </location>
</feature>
<accession>A0A1F6CZJ6</accession>
<dbReference type="PANTHER" id="PTHR43133">
    <property type="entry name" value="RNA POLYMERASE ECF-TYPE SIGMA FACTO"/>
    <property type="match status" value="1"/>
</dbReference>
<evidence type="ECO:0008006" key="10">
    <source>
        <dbReference type="Google" id="ProtNLM"/>
    </source>
</evidence>
<dbReference type="InterPro" id="IPR013249">
    <property type="entry name" value="RNA_pol_sigma70_r4_t2"/>
</dbReference>
<gene>
    <name evidence="8" type="ORF">A3F84_17690</name>
</gene>
<comment type="caution">
    <text evidence="8">The sequence shown here is derived from an EMBL/GenBank/DDBJ whole genome shotgun (WGS) entry which is preliminary data.</text>
</comment>
<evidence type="ECO:0000313" key="8">
    <source>
        <dbReference type="EMBL" id="OGG54604.1"/>
    </source>
</evidence>
<dbReference type="InterPro" id="IPR014284">
    <property type="entry name" value="RNA_pol_sigma-70_dom"/>
</dbReference>
<dbReference type="PANTHER" id="PTHR43133:SF8">
    <property type="entry name" value="RNA POLYMERASE SIGMA FACTOR HI_1459-RELATED"/>
    <property type="match status" value="1"/>
</dbReference>
<dbReference type="NCBIfam" id="TIGR02937">
    <property type="entry name" value="sigma70-ECF"/>
    <property type="match status" value="1"/>
</dbReference>
<keyword evidence="2" id="KW-0805">Transcription regulation</keyword>
<evidence type="ECO:0000259" key="6">
    <source>
        <dbReference type="Pfam" id="PF04542"/>
    </source>
</evidence>
<dbReference type="SUPFAM" id="SSF88946">
    <property type="entry name" value="Sigma2 domain of RNA polymerase sigma factors"/>
    <property type="match status" value="1"/>
</dbReference>